<dbReference type="InterPro" id="IPR028082">
    <property type="entry name" value="Peripla_BP_I"/>
</dbReference>
<dbReference type="EMBL" id="VMBG01000001">
    <property type="protein sequence ID" value="TSJ79403.1"/>
    <property type="molecule type" value="Genomic_DNA"/>
</dbReference>
<dbReference type="GO" id="GO:0000976">
    <property type="term" value="F:transcription cis-regulatory region binding"/>
    <property type="evidence" value="ECO:0007669"/>
    <property type="project" value="TreeGrafter"/>
</dbReference>
<dbReference type="AlphaFoldDB" id="A0A556QS06"/>
<dbReference type="OrthoDB" id="569491at2"/>
<evidence type="ECO:0000256" key="3">
    <source>
        <dbReference type="ARBA" id="ARBA00023125"/>
    </source>
</evidence>
<dbReference type="PROSITE" id="PS50932">
    <property type="entry name" value="HTH_LACI_2"/>
    <property type="match status" value="1"/>
</dbReference>
<comment type="caution">
    <text evidence="6">The sequence shown here is derived from an EMBL/GenBank/DDBJ whole genome shotgun (WGS) entry which is preliminary data.</text>
</comment>
<accession>A0A556QS06</accession>
<keyword evidence="1" id="KW-0678">Repressor</keyword>
<dbReference type="GO" id="GO:0003700">
    <property type="term" value="F:DNA-binding transcription factor activity"/>
    <property type="evidence" value="ECO:0007669"/>
    <property type="project" value="TreeGrafter"/>
</dbReference>
<evidence type="ECO:0000256" key="2">
    <source>
        <dbReference type="ARBA" id="ARBA00023015"/>
    </source>
</evidence>
<dbReference type="SMART" id="SM00354">
    <property type="entry name" value="HTH_LACI"/>
    <property type="match status" value="1"/>
</dbReference>
<reference evidence="6 7" key="1">
    <citation type="submission" date="2019-07" db="EMBL/GenBank/DDBJ databases">
        <title>Description of 53C-WASEF.</title>
        <authorList>
            <person name="Pitt A."/>
            <person name="Hahn M.W."/>
        </authorList>
    </citation>
    <scope>NUCLEOTIDE SEQUENCE [LARGE SCALE GENOMIC DNA]</scope>
    <source>
        <strain evidence="6 7">53C-WASEF</strain>
    </source>
</reference>
<dbReference type="PANTHER" id="PTHR30146:SF148">
    <property type="entry name" value="HTH-TYPE TRANSCRIPTIONAL REPRESSOR PURR-RELATED"/>
    <property type="match status" value="1"/>
</dbReference>
<dbReference type="PANTHER" id="PTHR30146">
    <property type="entry name" value="LACI-RELATED TRANSCRIPTIONAL REPRESSOR"/>
    <property type="match status" value="1"/>
</dbReference>
<feature type="domain" description="HTH lacI-type" evidence="5">
    <location>
        <begin position="12"/>
        <end position="66"/>
    </location>
</feature>
<evidence type="ECO:0000313" key="6">
    <source>
        <dbReference type="EMBL" id="TSJ79403.1"/>
    </source>
</evidence>
<evidence type="ECO:0000256" key="4">
    <source>
        <dbReference type="ARBA" id="ARBA00023163"/>
    </source>
</evidence>
<dbReference type="InterPro" id="IPR010982">
    <property type="entry name" value="Lambda_DNA-bd_dom_sf"/>
</dbReference>
<dbReference type="CDD" id="cd01392">
    <property type="entry name" value="HTH_LacI"/>
    <property type="match status" value="1"/>
</dbReference>
<gene>
    <name evidence="6" type="ORF">FPL22_08975</name>
</gene>
<dbReference type="SUPFAM" id="SSF53822">
    <property type="entry name" value="Periplasmic binding protein-like I"/>
    <property type="match status" value="1"/>
</dbReference>
<dbReference type="Pfam" id="PF00356">
    <property type="entry name" value="LacI"/>
    <property type="match status" value="1"/>
</dbReference>
<sequence>MADPIPAIPARITLKQVAAEAGVHVSTAWRALKNDTYVDPVKRAHIRAISTRLGYVPDPMLTALSHYRRKQHTPAYRSTFAWVHTFAEKHGWQDSIHLKAYHEGATAFAASMGYKLEEFWLTEPNLSPKRAREVLLARNIRGLIFCPQPSAKMELKLPVEAFAGVAIGYSVESPRLHVVANHQHSSTLTCLRELCRKGHSRIGMVSASETLRRAEHNFETPYCLFRDAQEDHAKIPLFMIDGRDEPAVVNPWRDRFLAWVDKYRPTAIVSTVSEVKTWLEGAGYDVPGDISIVTLSRIFDSDWSGIDQQEKEIGARAVELLISLFQSGERGVPATPLRLLIEGRWIENGTVKKLGPPVTELLKRLS</sequence>
<dbReference type="Proteomes" id="UP000315648">
    <property type="component" value="Unassembled WGS sequence"/>
</dbReference>
<dbReference type="SUPFAM" id="SSF47413">
    <property type="entry name" value="lambda repressor-like DNA-binding domains"/>
    <property type="match status" value="1"/>
</dbReference>
<organism evidence="6 7">
    <name type="scientific">Rariglobus hedericola</name>
    <dbReference type="NCBI Taxonomy" id="2597822"/>
    <lineage>
        <taxon>Bacteria</taxon>
        <taxon>Pseudomonadati</taxon>
        <taxon>Verrucomicrobiota</taxon>
        <taxon>Opitutia</taxon>
        <taxon>Opitutales</taxon>
        <taxon>Opitutaceae</taxon>
        <taxon>Rariglobus</taxon>
    </lineage>
</organism>
<evidence type="ECO:0000259" key="5">
    <source>
        <dbReference type="PROSITE" id="PS50932"/>
    </source>
</evidence>
<proteinExistence type="predicted"/>
<dbReference type="RefSeq" id="WP_144229927.1">
    <property type="nucleotide sequence ID" value="NZ_CBCRVV010000007.1"/>
</dbReference>
<dbReference type="Gene3D" id="1.10.260.40">
    <property type="entry name" value="lambda repressor-like DNA-binding domains"/>
    <property type="match status" value="1"/>
</dbReference>
<dbReference type="Gene3D" id="3.40.50.2300">
    <property type="match status" value="2"/>
</dbReference>
<keyword evidence="7" id="KW-1185">Reference proteome</keyword>
<evidence type="ECO:0000256" key="1">
    <source>
        <dbReference type="ARBA" id="ARBA00022491"/>
    </source>
</evidence>
<name>A0A556QS06_9BACT</name>
<dbReference type="Pfam" id="PF13377">
    <property type="entry name" value="Peripla_BP_3"/>
    <property type="match status" value="1"/>
</dbReference>
<dbReference type="InterPro" id="IPR046335">
    <property type="entry name" value="LacI/GalR-like_sensor"/>
</dbReference>
<protein>
    <submittedName>
        <fullName evidence="6">LacI family transcriptional regulator</fullName>
    </submittedName>
</protein>
<keyword evidence="4" id="KW-0804">Transcription</keyword>
<keyword evidence="2" id="KW-0805">Transcription regulation</keyword>
<evidence type="ECO:0000313" key="7">
    <source>
        <dbReference type="Proteomes" id="UP000315648"/>
    </source>
</evidence>
<dbReference type="InterPro" id="IPR000843">
    <property type="entry name" value="HTH_LacI"/>
</dbReference>
<keyword evidence="3" id="KW-0238">DNA-binding</keyword>